<proteinExistence type="inferred from homology"/>
<organism evidence="10 11">
    <name type="scientific">Oedothorax gibbosus</name>
    <dbReference type="NCBI Taxonomy" id="931172"/>
    <lineage>
        <taxon>Eukaryota</taxon>
        <taxon>Metazoa</taxon>
        <taxon>Ecdysozoa</taxon>
        <taxon>Arthropoda</taxon>
        <taxon>Chelicerata</taxon>
        <taxon>Arachnida</taxon>
        <taxon>Araneae</taxon>
        <taxon>Araneomorphae</taxon>
        <taxon>Entelegynae</taxon>
        <taxon>Araneoidea</taxon>
        <taxon>Linyphiidae</taxon>
        <taxon>Erigoninae</taxon>
        <taxon>Oedothorax</taxon>
    </lineage>
</organism>
<name>A0AAV6TS52_9ARAC</name>
<evidence type="ECO:0000259" key="9">
    <source>
        <dbReference type="Pfam" id="PF00501"/>
    </source>
</evidence>
<evidence type="ECO:0000313" key="11">
    <source>
        <dbReference type="Proteomes" id="UP000827092"/>
    </source>
</evidence>
<keyword evidence="7" id="KW-0443">Lipid metabolism</keyword>
<evidence type="ECO:0000256" key="1">
    <source>
        <dbReference type="ARBA" id="ARBA00006432"/>
    </source>
</evidence>
<evidence type="ECO:0000313" key="10">
    <source>
        <dbReference type="EMBL" id="KAG8174461.1"/>
    </source>
</evidence>
<evidence type="ECO:0000256" key="3">
    <source>
        <dbReference type="ARBA" id="ARBA00015326"/>
    </source>
</evidence>
<gene>
    <name evidence="10" type="ORF">JTE90_018797</name>
</gene>
<feature type="domain" description="AMP-dependent synthetase/ligase" evidence="9">
    <location>
        <begin position="70"/>
        <end position="448"/>
    </location>
</feature>
<dbReference type="PROSITE" id="PS00455">
    <property type="entry name" value="AMP_BINDING"/>
    <property type="match status" value="1"/>
</dbReference>
<dbReference type="GO" id="GO:0030729">
    <property type="term" value="F:acetoacetate-CoA ligase activity"/>
    <property type="evidence" value="ECO:0007669"/>
    <property type="project" value="UniProtKB-UniRule"/>
</dbReference>
<evidence type="ECO:0000256" key="7">
    <source>
        <dbReference type="RuleBase" id="RU367019"/>
    </source>
</evidence>
<keyword evidence="7" id="KW-0276">Fatty acid metabolism</keyword>
<dbReference type="GO" id="GO:0006631">
    <property type="term" value="P:fatty acid metabolic process"/>
    <property type="evidence" value="ECO:0007669"/>
    <property type="project" value="UniProtKB-UniRule"/>
</dbReference>
<dbReference type="Pfam" id="PF00501">
    <property type="entry name" value="AMP-binding"/>
    <property type="match status" value="1"/>
</dbReference>
<evidence type="ECO:0000256" key="6">
    <source>
        <dbReference type="ARBA" id="ARBA00022840"/>
    </source>
</evidence>
<accession>A0AAV6TS52</accession>
<keyword evidence="5 7" id="KW-0547">Nucleotide-binding</keyword>
<dbReference type="NCBIfam" id="TIGR01217">
    <property type="entry name" value="ac_ac_CoA_syn"/>
    <property type="match status" value="1"/>
</dbReference>
<keyword evidence="8" id="KW-0812">Transmembrane</keyword>
<dbReference type="InterPro" id="IPR000873">
    <property type="entry name" value="AMP-dep_synth/lig_dom"/>
</dbReference>
<dbReference type="InterPro" id="IPR020845">
    <property type="entry name" value="AMP-binding_CS"/>
</dbReference>
<evidence type="ECO:0000256" key="2">
    <source>
        <dbReference type="ARBA" id="ARBA00012988"/>
    </source>
</evidence>
<dbReference type="InterPro" id="IPR045851">
    <property type="entry name" value="AMP-bd_C_sf"/>
</dbReference>
<protein>
    <recommendedName>
        <fullName evidence="3 7">Acetoacetyl-CoA synthetase</fullName>
        <ecNumber evidence="2 7">6.2.1.16</ecNumber>
    </recommendedName>
</protein>
<dbReference type="InterPro" id="IPR042099">
    <property type="entry name" value="ANL_N_sf"/>
</dbReference>
<dbReference type="AlphaFoldDB" id="A0AAV6TS52"/>
<keyword evidence="4 7" id="KW-0436">Ligase</keyword>
<dbReference type="SUPFAM" id="SSF56801">
    <property type="entry name" value="Acetyl-CoA synthetase-like"/>
    <property type="match status" value="1"/>
</dbReference>
<reference evidence="10 11" key="1">
    <citation type="journal article" date="2022" name="Nat. Ecol. Evol.">
        <title>A masculinizing supergene underlies an exaggerated male reproductive morph in a spider.</title>
        <authorList>
            <person name="Hendrickx F."/>
            <person name="De Corte Z."/>
            <person name="Sonet G."/>
            <person name="Van Belleghem S.M."/>
            <person name="Kostlbacher S."/>
            <person name="Vangestel C."/>
        </authorList>
    </citation>
    <scope>NUCLEOTIDE SEQUENCE [LARGE SCALE GENOMIC DNA]</scope>
    <source>
        <strain evidence="10">W744_W776</strain>
    </source>
</reference>
<dbReference type="EMBL" id="JAFNEN010001212">
    <property type="protein sequence ID" value="KAG8174461.1"/>
    <property type="molecule type" value="Genomic_DNA"/>
</dbReference>
<keyword evidence="11" id="KW-1185">Reference proteome</keyword>
<dbReference type="EC" id="6.2.1.16" evidence="2 7"/>
<comment type="catalytic activity">
    <reaction evidence="7">
        <text>acetoacetate + ATP + CoA = acetoacetyl-CoA + AMP + diphosphate</text>
        <dbReference type="Rhea" id="RHEA:16117"/>
        <dbReference type="ChEBI" id="CHEBI:13705"/>
        <dbReference type="ChEBI" id="CHEBI:30616"/>
        <dbReference type="ChEBI" id="CHEBI:33019"/>
        <dbReference type="ChEBI" id="CHEBI:57286"/>
        <dbReference type="ChEBI" id="CHEBI:57287"/>
        <dbReference type="ChEBI" id="CHEBI:456215"/>
        <dbReference type="EC" id="6.2.1.16"/>
    </reaction>
</comment>
<sequence length="636" mass="71966">MAEMISRNFSKVPEMWKPNGKSGKLMKKFMKTVEDKYNLHFEHASIDCQRDWFFGARLNFAENLLKYRDDQLALILTDEHRNVDKVTYAQLYEETKLYAAAFRKLGIKKKDVVVCYMSNRKEAVIAMLAVVSIGAVWSGALPLLGPQAVINRLKQVDPKILITVDKFTYDGKEHGMLQKIKEVKEGIPSLKKVIIVTAEKKFSKEDSKDISGSLMLDDFLKLGLLDDGSVPPLQFEQVSFSHPVFINYTSGTTGLPKAVVHGCGGLLSIPRDFSLNIDAGRDTIWLSVSCVGWVTWNMVMTLLSQGFTLLLFEGNPFFLSSTFFFDMVDEFAITNIFMSPSVLDEYYKKRWVPEKKHHLSSLKVLLAGGSIVKPQIYDFVYKKIKRDFVFHPCYGSTELMGSCLNLETTLPVYQGELNAISLGDNLEVVNESGIAVIGEVGELVISKPVPNLLVGLWGDTDGAICRKTYFSKYSGKYSTGDYGIMNPHTNGTIVCCRSDETLKQKGCRFGSTEIYNVVDVFEEVLDSLCVSQYSKDMDERAVLFLKMRQGHVFNETLVRRIREAIAKELTPRHVPEVILPTKDIPINLNGKKMEIIVKKIINKLPYNPETVVNPESLEYYRNVKELQIPDCRLFNK</sequence>
<comment type="similarity">
    <text evidence="1 7">Belongs to the ATP-dependent AMP-binding enzyme family.</text>
</comment>
<dbReference type="GO" id="GO:0005829">
    <property type="term" value="C:cytosol"/>
    <property type="evidence" value="ECO:0007669"/>
    <property type="project" value="UniProtKB-SubCell"/>
</dbReference>
<dbReference type="InterPro" id="IPR005914">
    <property type="entry name" value="Acac_CoA_synth"/>
</dbReference>
<keyword evidence="8" id="KW-1133">Transmembrane helix</keyword>
<dbReference type="PANTHER" id="PTHR42921">
    <property type="entry name" value="ACETOACETYL-COA SYNTHETASE"/>
    <property type="match status" value="1"/>
</dbReference>
<evidence type="ECO:0000256" key="5">
    <source>
        <dbReference type="ARBA" id="ARBA00022741"/>
    </source>
</evidence>
<dbReference type="PANTHER" id="PTHR42921:SF1">
    <property type="entry name" value="ACETOACETYL-COA SYNTHETASE"/>
    <property type="match status" value="1"/>
</dbReference>
<feature type="transmembrane region" description="Helical" evidence="8">
    <location>
        <begin position="124"/>
        <end position="145"/>
    </location>
</feature>
<evidence type="ECO:0000256" key="4">
    <source>
        <dbReference type="ARBA" id="ARBA00022598"/>
    </source>
</evidence>
<dbReference type="Gene3D" id="3.30.300.30">
    <property type="match status" value="1"/>
</dbReference>
<keyword evidence="7" id="KW-0963">Cytoplasm</keyword>
<dbReference type="Gene3D" id="3.40.50.12780">
    <property type="entry name" value="N-terminal domain of ligase-like"/>
    <property type="match status" value="1"/>
</dbReference>
<dbReference type="Proteomes" id="UP000827092">
    <property type="component" value="Unassembled WGS sequence"/>
</dbReference>
<comment type="function">
    <text evidence="7">Converts acetoacetate to acetoacetyl-CoA in the cytosol.</text>
</comment>
<keyword evidence="8" id="KW-0472">Membrane</keyword>
<evidence type="ECO:0000256" key="8">
    <source>
        <dbReference type="SAM" id="Phobius"/>
    </source>
</evidence>
<keyword evidence="6 7" id="KW-0067">ATP-binding</keyword>
<comment type="caution">
    <text evidence="10">The sequence shown here is derived from an EMBL/GenBank/DDBJ whole genome shotgun (WGS) entry which is preliminary data.</text>
</comment>
<dbReference type="GO" id="GO:0005524">
    <property type="term" value="F:ATP binding"/>
    <property type="evidence" value="ECO:0007669"/>
    <property type="project" value="UniProtKB-UniRule"/>
</dbReference>
<comment type="subcellular location">
    <subcellularLocation>
        <location evidence="7">Cytoplasm</location>
        <location evidence="7">Cytosol</location>
    </subcellularLocation>
</comment>